<gene>
    <name evidence="1" type="ORF">GCM10007935_18600</name>
</gene>
<evidence type="ECO:0008006" key="3">
    <source>
        <dbReference type="Google" id="ProtNLM"/>
    </source>
</evidence>
<keyword evidence="2" id="KW-1185">Reference proteome</keyword>
<protein>
    <recommendedName>
        <fullName evidence="3">DUF4157 domain-containing protein</fullName>
    </recommendedName>
</protein>
<evidence type="ECO:0000313" key="1">
    <source>
        <dbReference type="EMBL" id="GLS14429.1"/>
    </source>
</evidence>
<comment type="caution">
    <text evidence="1">The sequence shown here is derived from an EMBL/GenBank/DDBJ whole genome shotgun (WGS) entry which is preliminary data.</text>
</comment>
<dbReference type="RefSeq" id="WP_284307561.1">
    <property type="nucleotide sequence ID" value="NZ_BSPB01000011.1"/>
</dbReference>
<proteinExistence type="predicted"/>
<organism evidence="1 2">
    <name type="scientific">Hydrogenophaga electricum</name>
    <dbReference type="NCBI Taxonomy" id="1230953"/>
    <lineage>
        <taxon>Bacteria</taxon>
        <taxon>Pseudomonadati</taxon>
        <taxon>Pseudomonadota</taxon>
        <taxon>Betaproteobacteria</taxon>
        <taxon>Burkholderiales</taxon>
        <taxon>Comamonadaceae</taxon>
        <taxon>Hydrogenophaga</taxon>
    </lineage>
</organism>
<evidence type="ECO:0000313" key="2">
    <source>
        <dbReference type="Proteomes" id="UP001156903"/>
    </source>
</evidence>
<sequence>MPAGARLRRVGGVLEITALRHPPRHRWPFAAITFGHVVIATHDHAMRQLRAHERVHVRQCERWGPLFLPAYLLAGAWQWLRGREAYRDNPFEVEARRLGGG</sequence>
<dbReference type="EMBL" id="BSPB01000011">
    <property type="protein sequence ID" value="GLS14429.1"/>
    <property type="molecule type" value="Genomic_DNA"/>
</dbReference>
<accession>A0ABQ6C5Z0</accession>
<reference evidence="2" key="1">
    <citation type="journal article" date="2019" name="Int. J. Syst. Evol. Microbiol.">
        <title>The Global Catalogue of Microorganisms (GCM) 10K type strain sequencing project: providing services to taxonomists for standard genome sequencing and annotation.</title>
        <authorList>
            <consortium name="The Broad Institute Genomics Platform"/>
            <consortium name="The Broad Institute Genome Sequencing Center for Infectious Disease"/>
            <person name="Wu L."/>
            <person name="Ma J."/>
        </authorList>
    </citation>
    <scope>NUCLEOTIDE SEQUENCE [LARGE SCALE GENOMIC DNA]</scope>
    <source>
        <strain evidence="2">NBRC 109341</strain>
    </source>
</reference>
<name>A0ABQ6C5Z0_9BURK</name>
<dbReference type="Proteomes" id="UP001156903">
    <property type="component" value="Unassembled WGS sequence"/>
</dbReference>